<dbReference type="Gene3D" id="3.40.50.410">
    <property type="entry name" value="von Willebrand factor, type A domain"/>
    <property type="match status" value="1"/>
</dbReference>
<comment type="caution">
    <text evidence="7">The sequence shown here is derived from an EMBL/GenBank/DDBJ whole genome shotgun (WGS) entry which is preliminary data.</text>
</comment>
<evidence type="ECO:0000313" key="8">
    <source>
        <dbReference type="Proteomes" id="UP000620075"/>
    </source>
</evidence>
<dbReference type="Pfam" id="PF01078">
    <property type="entry name" value="Mg_chelatase"/>
    <property type="match status" value="1"/>
</dbReference>
<dbReference type="EMBL" id="JAEKNQ010000060">
    <property type="protein sequence ID" value="MBJ7604611.1"/>
    <property type="molecule type" value="Genomic_DNA"/>
</dbReference>
<evidence type="ECO:0000256" key="5">
    <source>
        <dbReference type="SAM" id="MobiDB-lite"/>
    </source>
</evidence>
<dbReference type="InterPro" id="IPR000523">
    <property type="entry name" value="Mg_chelatse_chII-like_cat_dom"/>
</dbReference>
<name>A0A934NDI4_9BACT</name>
<evidence type="ECO:0000256" key="2">
    <source>
        <dbReference type="ARBA" id="ARBA00022741"/>
    </source>
</evidence>
<feature type="domain" description="VWFA" evidence="6">
    <location>
        <begin position="495"/>
        <end position="675"/>
    </location>
</feature>
<dbReference type="Proteomes" id="UP000620075">
    <property type="component" value="Unassembled WGS sequence"/>
</dbReference>
<evidence type="ECO:0000256" key="3">
    <source>
        <dbReference type="ARBA" id="ARBA00022840"/>
    </source>
</evidence>
<evidence type="ECO:0000313" key="7">
    <source>
        <dbReference type="EMBL" id="MBJ7604611.1"/>
    </source>
</evidence>
<organism evidence="7 8">
    <name type="scientific">Candidatus Dormiibacter inghamiae</name>
    <dbReference type="NCBI Taxonomy" id="3127013"/>
    <lineage>
        <taxon>Bacteria</taxon>
        <taxon>Bacillati</taxon>
        <taxon>Candidatus Dormiibacterota</taxon>
        <taxon>Candidatus Dormibacteria</taxon>
        <taxon>Candidatus Dormibacterales</taxon>
        <taxon>Candidatus Dormibacteraceae</taxon>
        <taxon>Candidatus Dormiibacter</taxon>
    </lineage>
</organism>
<dbReference type="SMART" id="SM00382">
    <property type="entry name" value="AAA"/>
    <property type="match status" value="1"/>
</dbReference>
<feature type="compositionally biased region" description="Basic and acidic residues" evidence="5">
    <location>
        <begin position="408"/>
        <end position="417"/>
    </location>
</feature>
<keyword evidence="2" id="KW-0547">Nucleotide-binding</keyword>
<dbReference type="SMART" id="SM00327">
    <property type="entry name" value="VWA"/>
    <property type="match status" value="1"/>
</dbReference>
<dbReference type="InterPro" id="IPR041628">
    <property type="entry name" value="ChlI/MoxR_AAA_lid"/>
</dbReference>
<dbReference type="PROSITE" id="PS50234">
    <property type="entry name" value="VWFA"/>
    <property type="match status" value="1"/>
</dbReference>
<dbReference type="InterPro" id="IPR027417">
    <property type="entry name" value="P-loop_NTPase"/>
</dbReference>
<reference evidence="7 8" key="1">
    <citation type="submission" date="2020-10" db="EMBL/GenBank/DDBJ databases">
        <title>Ca. Dormibacterota MAGs.</title>
        <authorList>
            <person name="Montgomery K."/>
        </authorList>
    </citation>
    <scope>NUCLEOTIDE SEQUENCE [LARGE SCALE GENOMIC DNA]</scope>
    <source>
        <strain evidence="7">SC8811_S16_3</strain>
    </source>
</reference>
<feature type="region of interest" description="Disordered" evidence="5">
    <location>
        <begin position="329"/>
        <end position="440"/>
    </location>
</feature>
<dbReference type="Gene3D" id="1.10.8.80">
    <property type="entry name" value="Magnesium chelatase subunit I, C-Terminal domain"/>
    <property type="match status" value="1"/>
</dbReference>
<dbReference type="InterPro" id="IPR036465">
    <property type="entry name" value="vWFA_dom_sf"/>
</dbReference>
<dbReference type="PANTHER" id="PTHR35023">
    <property type="entry name" value="CHELATASE-RELATED"/>
    <property type="match status" value="1"/>
</dbReference>
<dbReference type="SUPFAM" id="SSF53300">
    <property type="entry name" value="vWA-like"/>
    <property type="match status" value="1"/>
</dbReference>
<feature type="compositionally biased region" description="Low complexity" evidence="5">
    <location>
        <begin position="359"/>
        <end position="389"/>
    </location>
</feature>
<dbReference type="InterPro" id="IPR052989">
    <property type="entry name" value="Mg-chelatase_DI-like"/>
</dbReference>
<dbReference type="InterPro" id="IPR003593">
    <property type="entry name" value="AAA+_ATPase"/>
</dbReference>
<proteinExistence type="inferred from homology"/>
<dbReference type="InterPro" id="IPR002035">
    <property type="entry name" value="VWF_A"/>
</dbReference>
<evidence type="ECO:0000256" key="1">
    <source>
        <dbReference type="ARBA" id="ARBA00005799"/>
    </source>
</evidence>
<evidence type="ECO:0000256" key="4">
    <source>
        <dbReference type="ARBA" id="ARBA00030759"/>
    </source>
</evidence>
<dbReference type="Pfam" id="PF17863">
    <property type="entry name" value="AAA_lid_2"/>
    <property type="match status" value="1"/>
</dbReference>
<comment type="similarity">
    <text evidence="1">Belongs to the Mg-chelatase subunits D/I family.</text>
</comment>
<feature type="compositionally biased region" description="Basic residues" evidence="5">
    <location>
        <begin position="418"/>
        <end position="430"/>
    </location>
</feature>
<dbReference type="GO" id="GO:0005524">
    <property type="term" value="F:ATP binding"/>
    <property type="evidence" value="ECO:0007669"/>
    <property type="project" value="UniProtKB-KW"/>
</dbReference>
<sequence length="698" mass="76210">MIELRNAYPFSALVGQAGMRLALCLNAVNPAVGGVLIRGERGTAKSTAVRALARLLPEQQVVAGCRYGCDPAIPAHLCADCRWRLAAGEDPLPRNTRRMRVVELPINASEDRVVGTIDLEAALQKGAKRFQPGVLADANRNLLYVDEVNLLDDHIVDVLLDAAAMGVNVVEREGVSVSHPSRFILVGTMNPEEGDLRPQLLDRFGLCVDVKGIRDPELRVEIAEREAAFKTGDREFLARFRTADLDLAEALGAALKALPKVRLRSNRRRLISSICLQAGVQGHRADVVIERTARALAALGGHREATADDVYDAAELALAHRARYAVRREQEELAPQDGRQSEEANAEAGERAEAGNSDESASGAQESEGQGEESAQAEAGEQAAGAEQGRTTGSEGRSESPIEAEDIFSVRKIELARQHKTRKTGGKRQASKASDRRGRYVRAEAKEKVTDLAVDATVRAAAPHQAKRGRARGERLRLERQDLQQKVRERKVGNLIVFVVDASASMDAEQRMAATKGAILSLLQDAYVRRDKVALIVFKNRTAEVVLRPTASVSLAQRRLERLSVGGTTPLTHGLMAGYKVIKSELSRDPTIRPLLVLISDGRGNISMFKEEPLVEAQKMAALIKSEKIEALIIDSARDYSTLASVQHLARVAPMYQSYALNACSDLAERMEGRYYGIYDLSREEIAAAVAGQLNRRR</sequence>
<dbReference type="PANTHER" id="PTHR35023:SF1">
    <property type="entry name" value="MG-PROTOPORPHYRIN IX CHELATASE"/>
    <property type="match status" value="1"/>
</dbReference>
<protein>
    <recommendedName>
        <fullName evidence="4">Mg-protoporphyrin IX chelatase</fullName>
    </recommendedName>
</protein>
<dbReference type="SUPFAM" id="SSF52540">
    <property type="entry name" value="P-loop containing nucleoside triphosphate hydrolases"/>
    <property type="match status" value="1"/>
</dbReference>
<keyword evidence="3" id="KW-0067">ATP-binding</keyword>
<dbReference type="AlphaFoldDB" id="A0A934NDI4"/>
<dbReference type="RefSeq" id="WP_338182524.1">
    <property type="nucleotide sequence ID" value="NZ_JAEKNQ010000060.1"/>
</dbReference>
<gene>
    <name evidence="7" type="ORF">JF888_15760</name>
</gene>
<accession>A0A934NDI4</accession>
<dbReference type="Gene3D" id="3.40.50.300">
    <property type="entry name" value="P-loop containing nucleotide triphosphate hydrolases"/>
    <property type="match status" value="1"/>
</dbReference>
<evidence type="ECO:0000259" key="6">
    <source>
        <dbReference type="PROSITE" id="PS50234"/>
    </source>
</evidence>
<dbReference type="Pfam" id="PF13519">
    <property type="entry name" value="VWA_2"/>
    <property type="match status" value="1"/>
</dbReference>